<dbReference type="RefSeq" id="WP_185237295.1">
    <property type="nucleotide sequence ID" value="NZ_JACEGB010000168.1"/>
</dbReference>
<evidence type="ECO:0000313" key="3">
    <source>
        <dbReference type="Proteomes" id="UP000551499"/>
    </source>
</evidence>
<name>A0A841UQW7_MICAE</name>
<sequence>MATTSEDVWRLLAELATAQAELTAAQKETDKQLKEVSQQQKETDRQLKETDRQQKKTDKQLKELGQQIGGLGAKFGSFTEGLALPSMETILRQRFGMEVISPSVRVSKDGQHLEIDVLAYTNGELNTAYIVEVKSHAREESITQLKSILQRFRRFFPEHKDKKLYGILASVDLSPELREKILQEGFYVARIHDQVFELDIPDNFQPRPY</sequence>
<feature type="region of interest" description="Disordered" evidence="1">
    <location>
        <begin position="26"/>
        <end position="59"/>
    </location>
</feature>
<dbReference type="Proteomes" id="UP000551499">
    <property type="component" value="Unassembled WGS sequence"/>
</dbReference>
<dbReference type="PANTHER" id="PTHR38753">
    <property type="entry name" value="SLR1441 PROTEIN"/>
    <property type="match status" value="1"/>
</dbReference>
<dbReference type="InterPro" id="IPR011335">
    <property type="entry name" value="Restrct_endonuc-II-like"/>
</dbReference>
<accession>A0A841UQW7</accession>
<dbReference type="Gene3D" id="1.10.287.2610">
    <property type="match status" value="1"/>
</dbReference>
<dbReference type="InterPro" id="IPR024271">
    <property type="entry name" value="DUF3782"/>
</dbReference>
<organism evidence="2 3">
    <name type="scientific">Microcystis aeruginosa BLCC-F108</name>
    <dbReference type="NCBI Taxonomy" id="2755317"/>
    <lineage>
        <taxon>Bacteria</taxon>
        <taxon>Bacillati</taxon>
        <taxon>Cyanobacteriota</taxon>
        <taxon>Cyanophyceae</taxon>
        <taxon>Oscillatoriophycideae</taxon>
        <taxon>Chroococcales</taxon>
        <taxon>Microcystaceae</taxon>
        <taxon>Microcystis</taxon>
    </lineage>
</organism>
<gene>
    <name evidence="2" type="ORF">H0902_09380</name>
</gene>
<dbReference type="Pfam" id="PF12644">
    <property type="entry name" value="DUF3782"/>
    <property type="match status" value="1"/>
</dbReference>
<protein>
    <submittedName>
        <fullName evidence="2">DUF3782 domain-containing protein</fullName>
    </submittedName>
</protein>
<comment type="caution">
    <text evidence="2">The sequence shown here is derived from an EMBL/GenBank/DDBJ whole genome shotgun (WGS) entry which is preliminary data.</text>
</comment>
<dbReference type="AlphaFoldDB" id="A0A841UQW7"/>
<reference evidence="2 3" key="1">
    <citation type="submission" date="2020-07" db="EMBL/GenBank/DDBJ databases">
        <title>Genomes of two Microcystis aeruginosa (Cyanobacteria) strains from Florida (USA) with disparate toxicogenic potential.</title>
        <authorList>
            <person name="Lefler F.W."/>
            <person name="Barbosa M."/>
            <person name="Berthold D.E."/>
            <person name="Laughinghouse H.D. IV."/>
        </authorList>
    </citation>
    <scope>NUCLEOTIDE SEQUENCE [LARGE SCALE GENOMIC DNA]</scope>
    <source>
        <strain evidence="2 3">BLCCF108</strain>
    </source>
</reference>
<dbReference type="SUPFAM" id="SSF52980">
    <property type="entry name" value="Restriction endonuclease-like"/>
    <property type="match status" value="1"/>
</dbReference>
<dbReference type="PANTHER" id="PTHR38753:SF1">
    <property type="entry name" value="SLR1441 PROTEIN"/>
    <property type="match status" value="1"/>
</dbReference>
<dbReference type="EMBL" id="JACEGB010000168">
    <property type="protein sequence ID" value="MBC1191010.1"/>
    <property type="molecule type" value="Genomic_DNA"/>
</dbReference>
<proteinExistence type="predicted"/>
<feature type="compositionally biased region" description="Basic and acidic residues" evidence="1">
    <location>
        <begin position="41"/>
        <end position="59"/>
    </location>
</feature>
<evidence type="ECO:0000313" key="2">
    <source>
        <dbReference type="EMBL" id="MBC1191010.1"/>
    </source>
</evidence>
<evidence type="ECO:0000256" key="1">
    <source>
        <dbReference type="SAM" id="MobiDB-lite"/>
    </source>
</evidence>